<organism evidence="10 11">
    <name type="scientific">Ambrosiozyma monospora</name>
    <name type="common">Yeast</name>
    <name type="synonym">Endomycopsis monosporus</name>
    <dbReference type="NCBI Taxonomy" id="43982"/>
    <lineage>
        <taxon>Eukaryota</taxon>
        <taxon>Fungi</taxon>
        <taxon>Dikarya</taxon>
        <taxon>Ascomycota</taxon>
        <taxon>Saccharomycotina</taxon>
        <taxon>Pichiomycetes</taxon>
        <taxon>Pichiales</taxon>
        <taxon>Pichiaceae</taxon>
        <taxon>Ambrosiozyma</taxon>
    </lineage>
</organism>
<feature type="transmembrane region" description="Helical" evidence="8">
    <location>
        <begin position="333"/>
        <end position="350"/>
    </location>
</feature>
<evidence type="ECO:0000256" key="1">
    <source>
        <dbReference type="ARBA" id="ARBA00004141"/>
    </source>
</evidence>
<dbReference type="Gene3D" id="1.20.1250.20">
    <property type="entry name" value="MFS general substrate transporter like domains"/>
    <property type="match status" value="1"/>
</dbReference>
<dbReference type="OrthoDB" id="6133115at2759"/>
<feature type="domain" description="Major facilitator superfamily (MFS) profile" evidence="9">
    <location>
        <begin position="43"/>
        <end position="480"/>
    </location>
</feature>
<proteinExistence type="inferred from homology"/>
<dbReference type="FunFam" id="1.20.1250.20:FF:000134">
    <property type="entry name" value="MFS sugar transporter protein"/>
    <property type="match status" value="1"/>
</dbReference>
<dbReference type="GO" id="GO:0016020">
    <property type="term" value="C:membrane"/>
    <property type="evidence" value="ECO:0007669"/>
    <property type="project" value="UniProtKB-SubCell"/>
</dbReference>
<comment type="subcellular location">
    <subcellularLocation>
        <location evidence="1">Membrane</location>
        <topology evidence="1">Multi-pass membrane protein</topology>
    </subcellularLocation>
</comment>
<evidence type="ECO:0000256" key="3">
    <source>
        <dbReference type="ARBA" id="ARBA00022448"/>
    </source>
</evidence>
<evidence type="ECO:0000256" key="8">
    <source>
        <dbReference type="SAM" id="Phobius"/>
    </source>
</evidence>
<name>A0A9W6Z543_AMBMO</name>
<dbReference type="InterPro" id="IPR003663">
    <property type="entry name" value="Sugar/inositol_transpt"/>
</dbReference>
<dbReference type="Proteomes" id="UP001165063">
    <property type="component" value="Unassembled WGS sequence"/>
</dbReference>
<feature type="transmembrane region" description="Helical" evidence="8">
    <location>
        <begin position="292"/>
        <end position="313"/>
    </location>
</feature>
<keyword evidence="6 8" id="KW-0472">Membrane</keyword>
<dbReference type="InterPro" id="IPR005829">
    <property type="entry name" value="Sugar_transporter_CS"/>
</dbReference>
<evidence type="ECO:0000256" key="7">
    <source>
        <dbReference type="RuleBase" id="RU003346"/>
    </source>
</evidence>
<feature type="transmembrane region" description="Helical" evidence="8">
    <location>
        <begin position="112"/>
        <end position="130"/>
    </location>
</feature>
<dbReference type="PANTHER" id="PTHR48022:SF3">
    <property type="entry name" value="HEXOSE TRANSPORTER PROTEIN (AFU_ORTHOLOGUE AFUA_8G04480)-RELATED"/>
    <property type="match status" value="1"/>
</dbReference>
<dbReference type="NCBIfam" id="TIGR00879">
    <property type="entry name" value="SP"/>
    <property type="match status" value="1"/>
</dbReference>
<keyword evidence="11" id="KW-1185">Reference proteome</keyword>
<dbReference type="InterPro" id="IPR020846">
    <property type="entry name" value="MFS_dom"/>
</dbReference>
<feature type="transmembrane region" description="Helical" evidence="8">
    <location>
        <begin position="175"/>
        <end position="193"/>
    </location>
</feature>
<keyword evidence="4 8" id="KW-0812">Transmembrane</keyword>
<reference evidence="10" key="1">
    <citation type="submission" date="2023-04" db="EMBL/GenBank/DDBJ databases">
        <title>Ambrosiozyma monospora NBRC 1965.</title>
        <authorList>
            <person name="Ichikawa N."/>
            <person name="Sato H."/>
            <person name="Tonouchi N."/>
        </authorList>
    </citation>
    <scope>NUCLEOTIDE SEQUENCE</scope>
    <source>
        <strain evidence="10">NBRC 1965</strain>
    </source>
</reference>
<feature type="transmembrane region" description="Helical" evidence="8">
    <location>
        <begin position="81"/>
        <end position="100"/>
    </location>
</feature>
<dbReference type="GO" id="GO:0005351">
    <property type="term" value="F:carbohydrate:proton symporter activity"/>
    <property type="evidence" value="ECO:0007669"/>
    <property type="project" value="TreeGrafter"/>
</dbReference>
<dbReference type="Pfam" id="PF00083">
    <property type="entry name" value="Sugar_tr"/>
    <property type="match status" value="1"/>
</dbReference>
<evidence type="ECO:0000256" key="6">
    <source>
        <dbReference type="ARBA" id="ARBA00023136"/>
    </source>
</evidence>
<comment type="caution">
    <text evidence="10">The sequence shown here is derived from an EMBL/GenBank/DDBJ whole genome shotgun (WGS) entry which is preliminary data.</text>
</comment>
<evidence type="ECO:0000256" key="4">
    <source>
        <dbReference type="ARBA" id="ARBA00022692"/>
    </source>
</evidence>
<dbReference type="EMBL" id="BSXU01005397">
    <property type="protein sequence ID" value="GMG53251.1"/>
    <property type="molecule type" value="Genomic_DNA"/>
</dbReference>
<dbReference type="PROSITE" id="PS50850">
    <property type="entry name" value="MFS"/>
    <property type="match status" value="1"/>
</dbReference>
<evidence type="ECO:0000256" key="2">
    <source>
        <dbReference type="ARBA" id="ARBA00010992"/>
    </source>
</evidence>
<dbReference type="PANTHER" id="PTHR48022">
    <property type="entry name" value="PLASTIDIC GLUCOSE TRANSPORTER 4"/>
    <property type="match status" value="1"/>
</dbReference>
<accession>A0A9W6Z543</accession>
<evidence type="ECO:0000259" key="9">
    <source>
        <dbReference type="PROSITE" id="PS50850"/>
    </source>
</evidence>
<dbReference type="SUPFAM" id="SSF103473">
    <property type="entry name" value="MFS general substrate transporter"/>
    <property type="match status" value="1"/>
</dbReference>
<comment type="similarity">
    <text evidence="2 7">Belongs to the major facilitator superfamily. Sugar transporter (TC 2.A.1.1) family.</text>
</comment>
<feature type="transmembrane region" description="Helical" evidence="8">
    <location>
        <begin position="357"/>
        <end position="375"/>
    </location>
</feature>
<evidence type="ECO:0000313" key="10">
    <source>
        <dbReference type="EMBL" id="GMG53251.1"/>
    </source>
</evidence>
<feature type="transmembrane region" description="Helical" evidence="8">
    <location>
        <begin position="427"/>
        <end position="449"/>
    </location>
</feature>
<feature type="transmembrane region" description="Helical" evidence="8">
    <location>
        <begin position="38"/>
        <end position="61"/>
    </location>
</feature>
<dbReference type="InterPro" id="IPR050360">
    <property type="entry name" value="MFS_Sugar_Transporters"/>
</dbReference>
<dbReference type="InterPro" id="IPR005828">
    <property type="entry name" value="MFS_sugar_transport-like"/>
</dbReference>
<sequence length="524" mass="58520">MGIKQIFAPTPLEDVVGKALAPIIARDTVPWYRKRHLVLLNILLLSPLLSSAAGGFDGSLMNGLQSLSTWKDQFDNPRGKLLGFVNAALSFGCLMTAFPAGWCSDRWGRRSCLIAGSIGIIICTVIQVTAKGLPQLIVSRWLLGIASTFSGLPSPLLVTELAYPSHRGKLTALYNTFYYFGAILSSWACYGVSKRLDKWGYMAPTLLQIAYPAVQLSLVWWLPESPRWYVSKDRYAEAKAVLTKFHAGGDETSELVEVELSEIVEAIEMEKQSKSASWSELWKTPGNRKRTYIAVSFAIFAQWCGNAVISYYFTLVLDTIGYTSSHTQTLINGLLQVYNFAAAIFAAMMVDKLGRKVLLMWSSTGMLISYIIWTVMSQRFEVTQSKIYGQLVLAFIFIYFFHYDVAFTPLLISYCSEIFPYYLRSKGISVVNFVTQCALVIAQFCNSIAMDQLGWKYYIVFCVLDAVIVINIFFLYPETKGYSLEEIAEIFDGPNAAVDIEQAIPELKQKVSHSEYSAGESGSN</sequence>
<feature type="transmembrane region" description="Helical" evidence="8">
    <location>
        <begin position="455"/>
        <end position="476"/>
    </location>
</feature>
<protein>
    <submittedName>
        <fullName evidence="10">Unnamed protein product</fullName>
    </submittedName>
</protein>
<feature type="transmembrane region" description="Helical" evidence="8">
    <location>
        <begin position="387"/>
        <end position="415"/>
    </location>
</feature>
<keyword evidence="5 8" id="KW-1133">Transmembrane helix</keyword>
<dbReference type="InterPro" id="IPR036259">
    <property type="entry name" value="MFS_trans_sf"/>
</dbReference>
<dbReference type="AlphaFoldDB" id="A0A9W6Z543"/>
<gene>
    <name evidence="10" type="ORF">Amon01_000739400</name>
</gene>
<dbReference type="PROSITE" id="PS00216">
    <property type="entry name" value="SUGAR_TRANSPORT_1"/>
    <property type="match status" value="2"/>
</dbReference>
<keyword evidence="3 7" id="KW-0813">Transport</keyword>
<evidence type="ECO:0000256" key="5">
    <source>
        <dbReference type="ARBA" id="ARBA00022989"/>
    </source>
</evidence>
<evidence type="ECO:0000313" key="11">
    <source>
        <dbReference type="Proteomes" id="UP001165063"/>
    </source>
</evidence>